<accession>A0ACB9AZ97</accession>
<reference evidence="2" key="1">
    <citation type="journal article" date="2022" name="Mol. Ecol. Resour.">
        <title>The genomes of chicory, endive, great burdock and yacon provide insights into Asteraceae palaeo-polyploidization history and plant inulin production.</title>
        <authorList>
            <person name="Fan W."/>
            <person name="Wang S."/>
            <person name="Wang H."/>
            <person name="Wang A."/>
            <person name="Jiang F."/>
            <person name="Liu H."/>
            <person name="Zhao H."/>
            <person name="Xu D."/>
            <person name="Zhang Y."/>
        </authorList>
    </citation>
    <scope>NUCLEOTIDE SEQUENCE [LARGE SCALE GENOMIC DNA]</scope>
    <source>
        <strain evidence="2">cv. Niubang</strain>
    </source>
</reference>
<dbReference type="EMBL" id="CM042053">
    <property type="protein sequence ID" value="KAI3715153.1"/>
    <property type="molecule type" value="Genomic_DNA"/>
</dbReference>
<organism evidence="1 2">
    <name type="scientific">Arctium lappa</name>
    <name type="common">Greater burdock</name>
    <name type="synonym">Lappa major</name>
    <dbReference type="NCBI Taxonomy" id="4217"/>
    <lineage>
        <taxon>Eukaryota</taxon>
        <taxon>Viridiplantae</taxon>
        <taxon>Streptophyta</taxon>
        <taxon>Embryophyta</taxon>
        <taxon>Tracheophyta</taxon>
        <taxon>Spermatophyta</taxon>
        <taxon>Magnoliopsida</taxon>
        <taxon>eudicotyledons</taxon>
        <taxon>Gunneridae</taxon>
        <taxon>Pentapetalae</taxon>
        <taxon>asterids</taxon>
        <taxon>campanulids</taxon>
        <taxon>Asterales</taxon>
        <taxon>Asteraceae</taxon>
        <taxon>Carduoideae</taxon>
        <taxon>Cardueae</taxon>
        <taxon>Arctiinae</taxon>
        <taxon>Arctium</taxon>
    </lineage>
</organism>
<evidence type="ECO:0000313" key="1">
    <source>
        <dbReference type="EMBL" id="KAI3715153.1"/>
    </source>
</evidence>
<name>A0ACB9AZ97_ARCLA</name>
<dbReference type="Proteomes" id="UP001055879">
    <property type="component" value="Linkage Group LG07"/>
</dbReference>
<reference evidence="1 2" key="2">
    <citation type="journal article" date="2022" name="Mol. Ecol. Resour.">
        <title>The genomes of chicory, endive, great burdock and yacon provide insights into Asteraceae paleo-polyploidization history and plant inulin production.</title>
        <authorList>
            <person name="Fan W."/>
            <person name="Wang S."/>
            <person name="Wang H."/>
            <person name="Wang A."/>
            <person name="Jiang F."/>
            <person name="Liu H."/>
            <person name="Zhao H."/>
            <person name="Xu D."/>
            <person name="Zhang Y."/>
        </authorList>
    </citation>
    <scope>NUCLEOTIDE SEQUENCE [LARGE SCALE GENOMIC DNA]</scope>
    <source>
        <strain evidence="2">cv. Niubang</strain>
    </source>
</reference>
<evidence type="ECO:0000313" key="2">
    <source>
        <dbReference type="Proteomes" id="UP001055879"/>
    </source>
</evidence>
<comment type="caution">
    <text evidence="1">The sequence shown here is derived from an EMBL/GenBank/DDBJ whole genome shotgun (WGS) entry which is preliminary data.</text>
</comment>
<gene>
    <name evidence="1" type="ORF">L6452_22123</name>
</gene>
<proteinExistence type="predicted"/>
<protein>
    <submittedName>
        <fullName evidence="1">Uncharacterized protein</fullName>
    </submittedName>
</protein>
<sequence>MSCPIDDKGYFLAKLSPPSTKFLKNVEWELEEWKAFLKSSSLKDCKVPIEINEGVTCAHCRLARYHEVERKQTLGTILSTYYKSIGLIEQKDETFVVTNNDFELHATIERILKHFKSHTSPSKLKNRNKPEKNKA</sequence>
<keyword evidence="2" id="KW-1185">Reference proteome</keyword>